<dbReference type="EMBL" id="QRBI01000240">
    <property type="protein sequence ID" value="RMB90938.1"/>
    <property type="molecule type" value="Genomic_DNA"/>
</dbReference>
<dbReference type="InterPro" id="IPR011993">
    <property type="entry name" value="PH-like_dom_sf"/>
</dbReference>
<evidence type="ECO:0000259" key="3">
    <source>
        <dbReference type="SMART" id="SM00233"/>
    </source>
</evidence>
<comment type="similarity">
    <text evidence="1">Belongs to the FHIP family.</text>
</comment>
<name>A0A3M0IRA2_HIRRU</name>
<dbReference type="PANTHER" id="PTHR21705:SF9">
    <property type="entry name" value="FHF COMPLEX SUBUNIT HOOK-INTERACTING PROTEIN 2B"/>
    <property type="match status" value="1"/>
</dbReference>
<dbReference type="OrthoDB" id="5350595at2759"/>
<feature type="domain" description="PH" evidence="3">
    <location>
        <begin position="118"/>
        <end position="214"/>
    </location>
</feature>
<dbReference type="InterPro" id="IPR019384">
    <property type="entry name" value="FHIP"/>
</dbReference>
<comment type="caution">
    <text evidence="4">The sequence shown here is derived from an EMBL/GenBank/DDBJ whole genome shotgun (WGS) entry which is preliminary data.</text>
</comment>
<feature type="region of interest" description="Disordered" evidence="2">
    <location>
        <begin position="204"/>
        <end position="232"/>
    </location>
</feature>
<dbReference type="Pfam" id="PF10257">
    <property type="entry name" value="RAI16-like"/>
    <property type="match status" value="2"/>
</dbReference>
<evidence type="ECO:0000313" key="5">
    <source>
        <dbReference type="Proteomes" id="UP000269221"/>
    </source>
</evidence>
<dbReference type="Proteomes" id="UP000269221">
    <property type="component" value="Unassembled WGS sequence"/>
</dbReference>
<organism evidence="4 5">
    <name type="scientific">Hirundo rustica rustica</name>
    <dbReference type="NCBI Taxonomy" id="333673"/>
    <lineage>
        <taxon>Eukaryota</taxon>
        <taxon>Metazoa</taxon>
        <taxon>Chordata</taxon>
        <taxon>Craniata</taxon>
        <taxon>Vertebrata</taxon>
        <taxon>Euteleostomi</taxon>
        <taxon>Archelosauria</taxon>
        <taxon>Archosauria</taxon>
        <taxon>Dinosauria</taxon>
        <taxon>Saurischia</taxon>
        <taxon>Theropoda</taxon>
        <taxon>Coelurosauria</taxon>
        <taxon>Aves</taxon>
        <taxon>Neognathae</taxon>
        <taxon>Neoaves</taxon>
        <taxon>Telluraves</taxon>
        <taxon>Australaves</taxon>
        <taxon>Passeriformes</taxon>
        <taxon>Sylvioidea</taxon>
        <taxon>Hirundinidae</taxon>
        <taxon>Hirundo</taxon>
    </lineage>
</organism>
<feature type="compositionally biased region" description="Acidic residues" evidence="2">
    <location>
        <begin position="81"/>
        <end position="94"/>
    </location>
</feature>
<keyword evidence="5" id="KW-1185">Reference proteome</keyword>
<gene>
    <name evidence="4" type="ORF">DUI87_32536</name>
</gene>
<dbReference type="SUPFAM" id="SSF50729">
    <property type="entry name" value="PH domain-like"/>
    <property type="match status" value="1"/>
</dbReference>
<dbReference type="Gene3D" id="2.30.29.30">
    <property type="entry name" value="Pleckstrin-homology domain (PH domain)/Phosphotyrosine-binding domain (PTB)"/>
    <property type="match status" value="1"/>
</dbReference>
<dbReference type="STRING" id="333673.A0A3M0IRA2"/>
<reference evidence="4 5" key="1">
    <citation type="submission" date="2018-07" db="EMBL/GenBank/DDBJ databases">
        <title>A high quality draft genome assembly of the barn swallow (H. rustica rustica).</title>
        <authorList>
            <person name="Formenti G."/>
            <person name="Chiara M."/>
            <person name="Poveda L."/>
            <person name="Francoijs K.-J."/>
            <person name="Bonisoli-Alquati A."/>
            <person name="Canova L."/>
            <person name="Gianfranceschi L."/>
            <person name="Horner D.S."/>
            <person name="Saino N."/>
        </authorList>
    </citation>
    <scope>NUCLEOTIDE SEQUENCE [LARGE SCALE GENOMIC DNA]</scope>
    <source>
        <strain evidence="4">Chelidonia</strain>
        <tissue evidence="4">Blood</tissue>
    </source>
</reference>
<evidence type="ECO:0000256" key="2">
    <source>
        <dbReference type="SAM" id="MobiDB-lite"/>
    </source>
</evidence>
<dbReference type="SMART" id="SM00233">
    <property type="entry name" value="PH"/>
    <property type="match status" value="1"/>
</dbReference>
<evidence type="ECO:0000256" key="1">
    <source>
        <dbReference type="ARBA" id="ARBA00024336"/>
    </source>
</evidence>
<dbReference type="InterPro" id="IPR045668">
    <property type="entry name" value="FHIP_KELAA_motif"/>
</dbReference>
<accession>A0A3M0IRA2</accession>
<dbReference type="InterPro" id="IPR045669">
    <property type="entry name" value="FHIP_C"/>
</dbReference>
<dbReference type="AlphaFoldDB" id="A0A3M0IRA2"/>
<dbReference type="Pfam" id="PF19314">
    <property type="entry name" value="DUF5917"/>
    <property type="match status" value="1"/>
</dbReference>
<feature type="region of interest" description="Disordered" evidence="2">
    <location>
        <begin position="64"/>
        <end position="96"/>
    </location>
</feature>
<protein>
    <recommendedName>
        <fullName evidence="3">PH domain-containing protein</fullName>
    </recommendedName>
</protein>
<proteinExistence type="inferred from homology"/>
<sequence>MSRQRGIVTPARPALRSLRWHVPVPADLDKLLSDLRSFLLLLDRESLSTAARAKKRSVSDLLSRLQSPCGGDSDSSHYESYGEEEEEEEEEEEGVTDRAHYLRWPAAAQAEPPGRPEAQLCGFLWRKRWLGRWAKQLFIVREHVLLCFRCAADLQPVLELDLRGCRVTSKDRRGQKMPHALKVTATTGEALVIGFQSRQQAEDWRKLGEEEEEGEKGSRQSPARSPRPGEEAKGGLLAVRLLGRWQRLRCAVRHGALRMFPEPGAARRPVCSLRPNGCQVSPGAAAGSPQNLRIRTARHGRELALLQHTLTLPQRKGTRDGLDVLIGKKAFPKLEEKVGQLESRVKGRLKAGSEMNLLALGKSLKGHIAASAGPAGSEGSFLRPLLKRTASARSALRPPPSPLLAAKGNVMRKTKREPSVDLLEAFTEHWRGITGYYLEATDESIPARQTDIPWRLRQMLDILVHEEQQRPAGETGPCLEFLLQHKLLETLGTLGKAEKLLQLSGDRLGSGTEKEEVQLAAVLCSKIQQDPGLLPYILEKSRVALKARENLLLLAGLSQEAAAACLVRGGALCQLLAGHLRDLYGAVPAGTDPADVLAMDRASWRSPGDGDGDGGFPGKESLVEFLGWLDFLDELVTGAHPLVADAITEAVEEKFFQGILQPQLLQISARPALLHRLVLFLLGPQRHPETPGDAPHPLRAQLIDRCDHLCDEISLASLRLFEELLRKPHEHVAHNLVLRNLEARAYLQRGPQAPEERGAPETDPEEDGLFLCLVPEEAKTSSCMEEGGYDTYVHDALGMVGPGVPCQRCPVGLALVPPALDSCHPGVDFYEGHFLKVLFDRVSRILDQPYSLNLQVTSVLSHLAAFPHPHLHEYLLDPYLNLAPAAARSSPSSSGMDHTVLFKGVVVLEEFCKELAAIALVKGPPEGPP</sequence>
<evidence type="ECO:0000313" key="4">
    <source>
        <dbReference type="EMBL" id="RMB90938.1"/>
    </source>
</evidence>
<dbReference type="InterPro" id="IPR001849">
    <property type="entry name" value="PH_domain"/>
</dbReference>
<dbReference type="PANTHER" id="PTHR21705">
    <property type="entry name" value="RAI16 PROTEIN-RELATED"/>
    <property type="match status" value="1"/>
</dbReference>
<dbReference type="Pfam" id="PF19311">
    <property type="entry name" value="KELAA"/>
    <property type="match status" value="1"/>
</dbReference>